<protein>
    <recommendedName>
        <fullName evidence="4">Glycosyl hydrolases family 2, sugar binding domain</fullName>
    </recommendedName>
</protein>
<dbReference type="InterPro" id="IPR053161">
    <property type="entry name" value="Ulvan_degrading_GH"/>
</dbReference>
<proteinExistence type="predicted"/>
<gene>
    <name evidence="2" type="ORF">Spa11_36460</name>
</gene>
<dbReference type="AlphaFoldDB" id="A0A518KCE7"/>
<dbReference type="Proteomes" id="UP000316426">
    <property type="component" value="Chromosome"/>
</dbReference>
<dbReference type="NCBIfam" id="NF045579">
    <property type="entry name" value="rhamnoside_JR"/>
    <property type="match status" value="1"/>
</dbReference>
<evidence type="ECO:0008006" key="4">
    <source>
        <dbReference type="Google" id="ProtNLM"/>
    </source>
</evidence>
<evidence type="ECO:0000256" key="1">
    <source>
        <dbReference type="SAM" id="Phobius"/>
    </source>
</evidence>
<evidence type="ECO:0000313" key="2">
    <source>
        <dbReference type="EMBL" id="QDV75429.1"/>
    </source>
</evidence>
<keyword evidence="1" id="KW-0472">Membrane</keyword>
<sequence length="921" mass="101845">MRYNRGSLVHHNEPAVEADRETALNRVLPIFVCLFAVLLTGALGAAQTVAWPEPTQSARPWTRWWQHGSAVDEANLTRLLEEYHRVGLGGVEITCIYGVKGEPHPNRVYRSDAWREAIRHAIDEATRLGMGVDLPAGSGWRMGDPELPMELANNRLVLGHEDVTGPREVTITFDGRLTPQAAKATSAGGESVDLTDFIESDGLNGSRLVWSAPAGEWRIDTAAYRWAGDRVKRPGPGGEGMNINPFWRDSVEDFLTRFAKDMPGFEGVRAQFHDSFEYEGDWQPEFFAEFAERRGYRLEEHLAELAGEGDAERVGRVKADYRLTLDDLVREDLIGTWNEWSHGHGMLTRNQSHGSPANWLDLYAAVDIPEIESFGRLTGGDADPLVLKFASSAANVAGKKHVSAETATWLDEHFNVTLAQVKQNVDRLLLAGVNHVVYHGTAYSPDDAAWPGWLFYASTQFNPQNPIWRDFPALNDYVTRVQSVLQATRPDSDVLLYWPISNLRHDPNGLRQDFRVHNSHRWFTDQPIGAAAEAMQERGMSFDYVSDRLLARCEASDEGGVSAPSGAVYRAVVVPQAEHMPLETIRKLAELAEAGCPVLFWGGLPRSLPGLEGAADAQRWSNVRKRFGAAAKRLEEKALRGADLPALLSQAAMRSERWAAANGVGFLRRQRDDGVVYLLCNQRDEALDTWIEPEVESDGAVLMDPATGRVGAAAQQMTGEHHRRVRVQLEPHETVLLVMTADPVKAEPWRYHDAEGKAQTLTGWTVTFIDGGPTKPAPYTSEEPRAWTESDDPAAESFAGTARYACEFDAPGDTGRYRLELGDVLGSAAVRINGEEIGTLIGPSFAIDVAGLKPSGNRLEIDVTGVAANRLRDLDRRGVDWRLFEDINIVGIDYKPLDASAWPVRPLGLRGPVMLTPLRGD</sequence>
<name>A0A518KCE7_9BACT</name>
<keyword evidence="1" id="KW-0812">Transmembrane</keyword>
<evidence type="ECO:0000313" key="3">
    <source>
        <dbReference type="Proteomes" id="UP000316426"/>
    </source>
</evidence>
<keyword evidence="1" id="KW-1133">Transmembrane helix</keyword>
<feature type="transmembrane region" description="Helical" evidence="1">
    <location>
        <begin position="27"/>
        <end position="46"/>
    </location>
</feature>
<organism evidence="2 3">
    <name type="scientific">Botrimarina mediterranea</name>
    <dbReference type="NCBI Taxonomy" id="2528022"/>
    <lineage>
        <taxon>Bacteria</taxon>
        <taxon>Pseudomonadati</taxon>
        <taxon>Planctomycetota</taxon>
        <taxon>Planctomycetia</taxon>
        <taxon>Pirellulales</taxon>
        <taxon>Lacipirellulaceae</taxon>
        <taxon>Botrimarina</taxon>
    </lineage>
</organism>
<accession>A0A518KCE7</accession>
<dbReference type="EMBL" id="CP036349">
    <property type="protein sequence ID" value="QDV75429.1"/>
    <property type="molecule type" value="Genomic_DNA"/>
</dbReference>
<reference evidence="2 3" key="1">
    <citation type="submission" date="2019-02" db="EMBL/GenBank/DDBJ databases">
        <title>Deep-cultivation of Planctomycetes and their phenomic and genomic characterization uncovers novel biology.</title>
        <authorList>
            <person name="Wiegand S."/>
            <person name="Jogler M."/>
            <person name="Boedeker C."/>
            <person name="Pinto D."/>
            <person name="Vollmers J."/>
            <person name="Rivas-Marin E."/>
            <person name="Kohn T."/>
            <person name="Peeters S.H."/>
            <person name="Heuer A."/>
            <person name="Rast P."/>
            <person name="Oberbeckmann S."/>
            <person name="Bunk B."/>
            <person name="Jeske O."/>
            <person name="Meyerdierks A."/>
            <person name="Storesund J.E."/>
            <person name="Kallscheuer N."/>
            <person name="Luecker S."/>
            <person name="Lage O.M."/>
            <person name="Pohl T."/>
            <person name="Merkel B.J."/>
            <person name="Hornburger P."/>
            <person name="Mueller R.-W."/>
            <person name="Bruemmer F."/>
            <person name="Labrenz M."/>
            <person name="Spormann A.M."/>
            <person name="Op den Camp H."/>
            <person name="Overmann J."/>
            <person name="Amann R."/>
            <person name="Jetten M.S.M."/>
            <person name="Mascher T."/>
            <person name="Medema M.H."/>
            <person name="Devos D.P."/>
            <person name="Kaster A.-K."/>
            <person name="Ovreas L."/>
            <person name="Rohde M."/>
            <person name="Galperin M.Y."/>
            <person name="Jogler C."/>
        </authorList>
    </citation>
    <scope>NUCLEOTIDE SEQUENCE [LARGE SCALE GENOMIC DNA]</scope>
    <source>
        <strain evidence="2 3">Spa11</strain>
    </source>
</reference>
<keyword evidence="3" id="KW-1185">Reference proteome</keyword>
<dbReference type="Gene3D" id="2.60.120.260">
    <property type="entry name" value="Galactose-binding domain-like"/>
    <property type="match status" value="1"/>
</dbReference>
<dbReference type="Pfam" id="PF17132">
    <property type="entry name" value="Glyco_hydro_106"/>
    <property type="match status" value="2"/>
</dbReference>
<dbReference type="SUPFAM" id="SSF49785">
    <property type="entry name" value="Galactose-binding domain-like"/>
    <property type="match status" value="1"/>
</dbReference>
<dbReference type="KEGG" id="bmei:Spa11_36460"/>
<dbReference type="PANTHER" id="PTHR36848:SF2">
    <property type="entry name" value="SECRETED PROTEIN"/>
    <property type="match status" value="1"/>
</dbReference>
<dbReference type="PANTHER" id="PTHR36848">
    <property type="entry name" value="DNA-BINDING PROTEIN (PUTATIVE SECRETED PROTEIN)-RELATED"/>
    <property type="match status" value="1"/>
</dbReference>
<dbReference type="InterPro" id="IPR008979">
    <property type="entry name" value="Galactose-bd-like_sf"/>
</dbReference>